<sequence>MKVLILGAGGLTGRYLVQEGVRRGFTIRATNRQELDVTRPDVAQETLAQEEVDAVINAASVTSLEFCEENPRVSRKANCDAPEAWAKECGRKGVKFVHLGTDYIFDGKKQSAYLPTDLAGPLSRYGKDKAEGEKRVMRANPRALIVRLAWVFGHGGKTFMSQLPRILAEQEVVELAGGRMGSCTYAGEAARTIFDLLTVGAEGITHGVQSGQTTWKVFAETAAKLMRARGKKVACREIREIRQSQIAGMRVARPAFSPLDLSETERILGRKIPAWEIGLEEYLREIGC</sequence>
<dbReference type="Pfam" id="PF04321">
    <property type="entry name" value="RmlD_sub_bind"/>
    <property type="match status" value="1"/>
</dbReference>
<dbReference type="AlphaFoldDB" id="A0A0R2XJ33"/>
<dbReference type="InterPro" id="IPR036291">
    <property type="entry name" value="NAD(P)-bd_dom_sf"/>
</dbReference>
<evidence type="ECO:0000259" key="7">
    <source>
        <dbReference type="Pfam" id="PF04321"/>
    </source>
</evidence>
<comment type="catalytic activity">
    <reaction evidence="5">
        <text>dTDP-beta-L-rhamnose + NADP(+) = dTDP-4-dehydro-beta-L-rhamnose + NADPH + H(+)</text>
        <dbReference type="Rhea" id="RHEA:21796"/>
        <dbReference type="ChEBI" id="CHEBI:15378"/>
        <dbReference type="ChEBI" id="CHEBI:57510"/>
        <dbReference type="ChEBI" id="CHEBI:57783"/>
        <dbReference type="ChEBI" id="CHEBI:58349"/>
        <dbReference type="ChEBI" id="CHEBI:62830"/>
        <dbReference type="EC" id="1.1.1.133"/>
    </reaction>
</comment>
<evidence type="ECO:0000256" key="3">
    <source>
        <dbReference type="ARBA" id="ARBA00012929"/>
    </source>
</evidence>
<evidence type="ECO:0000256" key="6">
    <source>
        <dbReference type="RuleBase" id="RU364082"/>
    </source>
</evidence>
<dbReference type="CDD" id="cd05254">
    <property type="entry name" value="dTDP_HR_like_SDR_e"/>
    <property type="match status" value="1"/>
</dbReference>
<dbReference type="UniPathway" id="UPA00124"/>
<organism evidence="8 9">
    <name type="scientific">Verrucomicrobia subdivision 6 bacterium BACL9 MAG-120924-bin69</name>
    <dbReference type="NCBI Taxonomy" id="1655635"/>
    <lineage>
        <taxon>Bacteria</taxon>
        <taxon>Pseudomonadati</taxon>
        <taxon>Verrucomicrobiota</taxon>
        <taxon>Verrucomicrobiia</taxon>
        <taxon>Verrucomicrobiales</taxon>
        <taxon>Verrucomicrobia subdivision 6</taxon>
    </lineage>
</organism>
<dbReference type="GO" id="GO:0019305">
    <property type="term" value="P:dTDP-rhamnose biosynthetic process"/>
    <property type="evidence" value="ECO:0007669"/>
    <property type="project" value="UniProtKB-UniPathway"/>
</dbReference>
<dbReference type="EMBL" id="LIDN01000031">
    <property type="protein sequence ID" value="KRP34209.1"/>
    <property type="molecule type" value="Genomic_DNA"/>
</dbReference>
<evidence type="ECO:0000313" key="8">
    <source>
        <dbReference type="EMBL" id="KRP34209.1"/>
    </source>
</evidence>
<dbReference type="SUPFAM" id="SSF51735">
    <property type="entry name" value="NAD(P)-binding Rossmann-fold domains"/>
    <property type="match status" value="1"/>
</dbReference>
<dbReference type="Gene3D" id="3.40.50.720">
    <property type="entry name" value="NAD(P)-binding Rossmann-like Domain"/>
    <property type="match status" value="1"/>
</dbReference>
<proteinExistence type="inferred from homology"/>
<reference evidence="8 9" key="1">
    <citation type="submission" date="2015-10" db="EMBL/GenBank/DDBJ databases">
        <title>Metagenome-Assembled Genomes uncover a global brackish microbiome.</title>
        <authorList>
            <person name="Hugerth L.W."/>
            <person name="Larsson J."/>
            <person name="Alneberg J."/>
            <person name="Lindh M.V."/>
            <person name="Legrand C."/>
            <person name="Pinhassi J."/>
            <person name="Andersson A.F."/>
        </authorList>
    </citation>
    <scope>NUCLEOTIDE SEQUENCE [LARGE SCALE GENOMIC DNA]</scope>
    <source>
        <strain evidence="8">BACL9 MAG-120924-bin69</strain>
    </source>
</reference>
<comment type="pathway">
    <text evidence="1 6">Carbohydrate biosynthesis; dTDP-L-rhamnose biosynthesis.</text>
</comment>
<evidence type="ECO:0000256" key="2">
    <source>
        <dbReference type="ARBA" id="ARBA00010944"/>
    </source>
</evidence>
<dbReference type="GO" id="GO:0008831">
    <property type="term" value="F:dTDP-4-dehydrorhamnose reductase activity"/>
    <property type="evidence" value="ECO:0007669"/>
    <property type="project" value="UniProtKB-EC"/>
</dbReference>
<dbReference type="InterPro" id="IPR029903">
    <property type="entry name" value="RmlD-like-bd"/>
</dbReference>
<protein>
    <recommendedName>
        <fullName evidence="4 6">dTDP-4-dehydrorhamnose reductase</fullName>
        <ecNumber evidence="3 6">1.1.1.133</ecNumber>
    </recommendedName>
</protein>
<gene>
    <name evidence="8" type="ORF">ABS33_01640</name>
</gene>
<evidence type="ECO:0000313" key="9">
    <source>
        <dbReference type="Proteomes" id="UP000051220"/>
    </source>
</evidence>
<comment type="function">
    <text evidence="6">Catalyzes the reduction of dTDP-6-deoxy-L-lyxo-4-hexulose to yield dTDP-L-rhamnose.</text>
</comment>
<accession>A0A0R2XJ33</accession>
<keyword evidence="6" id="KW-0560">Oxidoreductase</keyword>
<evidence type="ECO:0000256" key="1">
    <source>
        <dbReference type="ARBA" id="ARBA00004781"/>
    </source>
</evidence>
<evidence type="ECO:0000256" key="5">
    <source>
        <dbReference type="ARBA" id="ARBA00048200"/>
    </source>
</evidence>
<feature type="domain" description="RmlD-like substrate binding" evidence="7">
    <location>
        <begin position="1"/>
        <end position="286"/>
    </location>
</feature>
<comment type="similarity">
    <text evidence="2 6">Belongs to the dTDP-4-dehydrorhamnose reductase family.</text>
</comment>
<name>A0A0R2XJ33_9BACT</name>
<dbReference type="PANTHER" id="PTHR10491">
    <property type="entry name" value="DTDP-4-DEHYDRORHAMNOSE REDUCTASE"/>
    <property type="match status" value="1"/>
</dbReference>
<dbReference type="Proteomes" id="UP000051220">
    <property type="component" value="Unassembled WGS sequence"/>
</dbReference>
<evidence type="ECO:0000256" key="4">
    <source>
        <dbReference type="ARBA" id="ARBA00017099"/>
    </source>
</evidence>
<dbReference type="InterPro" id="IPR005913">
    <property type="entry name" value="dTDP_dehydrorham_reduct"/>
</dbReference>
<dbReference type="Gene3D" id="3.90.25.10">
    <property type="entry name" value="UDP-galactose 4-epimerase, domain 1"/>
    <property type="match status" value="1"/>
</dbReference>
<dbReference type="PANTHER" id="PTHR10491:SF4">
    <property type="entry name" value="METHIONINE ADENOSYLTRANSFERASE 2 SUBUNIT BETA"/>
    <property type="match status" value="1"/>
</dbReference>
<keyword evidence="6" id="KW-0521">NADP</keyword>
<comment type="caution">
    <text evidence="8">The sequence shown here is derived from an EMBL/GenBank/DDBJ whole genome shotgun (WGS) entry which is preliminary data.</text>
</comment>
<dbReference type="EC" id="1.1.1.133" evidence="3 6"/>